<proteinExistence type="inferred from homology"/>
<comment type="caution">
    <text evidence="6">The sequence shown here is derived from an EMBL/GenBank/DDBJ whole genome shotgun (WGS) entry which is preliminary data.</text>
</comment>
<keyword evidence="3 6" id="KW-0808">Transferase</keyword>
<evidence type="ECO:0000259" key="5">
    <source>
        <dbReference type="Pfam" id="PF00534"/>
    </source>
</evidence>
<name>A0ABS7YRH6_9VIBR</name>
<evidence type="ECO:0000256" key="2">
    <source>
        <dbReference type="ARBA" id="ARBA00022676"/>
    </source>
</evidence>
<dbReference type="EC" id="2.4.-.-" evidence="6"/>
<organism evidence="6 7">
    <name type="scientific">Vibrio tritonius</name>
    <dbReference type="NCBI Taxonomy" id="1435069"/>
    <lineage>
        <taxon>Bacteria</taxon>
        <taxon>Pseudomonadati</taxon>
        <taxon>Pseudomonadota</taxon>
        <taxon>Gammaproteobacteria</taxon>
        <taxon>Vibrionales</taxon>
        <taxon>Vibrionaceae</taxon>
        <taxon>Vibrio</taxon>
    </lineage>
</organism>
<accession>A0ABS7YRH6</accession>
<sequence>MRIAIFTSSFPVLSETFVINQIVGLINQGARVDIITNSVNQNNAMHEIVKQYHLMDYVKVIGINKDLSKFKKLIYTIFNFFIICFSFDFFKLFSIVRDDLLHINEKMHLISSLKVKVKGDNHYDKIICHFGYSGYYVCKLREIGVISGRVFTVFHGVEISDYILVKKYKNIYKKLFLEGDMMLPISNLWAEKLISWGCPISKVKVHHMGVDLDEFSFCPKHIDKKLKVVQVGRLTEKKAILDSITAVSLARKRIPIEFSIIGDGDLYLEAKKLIDCLGANEYIYLLGNQPQEIVKKYLNSSNVFLLPSVTASNGDMEGIPVALMEAMSIGLAVISTYHSGIPELIKDGHSGFLVPESSVEQLSEKLVEVFYKDDNSLLEIQLAARSVCESEFNNKILNRIIYSM</sequence>
<protein>
    <submittedName>
        <fullName evidence="6">Glycosyltransferase</fullName>
        <ecNumber evidence="6">2.4.-.-</ecNumber>
    </submittedName>
</protein>
<keyword evidence="4" id="KW-1133">Transmembrane helix</keyword>
<keyword evidence="2 6" id="KW-0328">Glycosyltransferase</keyword>
<evidence type="ECO:0000256" key="3">
    <source>
        <dbReference type="ARBA" id="ARBA00022679"/>
    </source>
</evidence>
<dbReference type="PANTHER" id="PTHR12526:SF640">
    <property type="entry name" value="COLANIC ACID BIOSYNTHESIS GLYCOSYLTRANSFERASE WCAL-RELATED"/>
    <property type="match status" value="1"/>
</dbReference>
<dbReference type="Gene3D" id="3.40.50.2000">
    <property type="entry name" value="Glycogen Phosphorylase B"/>
    <property type="match status" value="2"/>
</dbReference>
<comment type="similarity">
    <text evidence="1">Belongs to the glycosyltransferase group 1 family. Glycosyltransferase 4 subfamily.</text>
</comment>
<keyword evidence="7" id="KW-1185">Reference proteome</keyword>
<dbReference type="InterPro" id="IPR001296">
    <property type="entry name" value="Glyco_trans_1"/>
</dbReference>
<dbReference type="PANTHER" id="PTHR12526">
    <property type="entry name" value="GLYCOSYLTRANSFERASE"/>
    <property type="match status" value="1"/>
</dbReference>
<gene>
    <name evidence="6" type="ORF">LDJ79_15635</name>
</gene>
<evidence type="ECO:0000256" key="4">
    <source>
        <dbReference type="SAM" id="Phobius"/>
    </source>
</evidence>
<feature type="domain" description="Glycosyl transferase family 1" evidence="5">
    <location>
        <begin position="221"/>
        <end position="369"/>
    </location>
</feature>
<dbReference type="Pfam" id="PF00534">
    <property type="entry name" value="Glycos_transf_1"/>
    <property type="match status" value="1"/>
</dbReference>
<evidence type="ECO:0000256" key="1">
    <source>
        <dbReference type="ARBA" id="ARBA00009481"/>
    </source>
</evidence>
<feature type="transmembrane region" description="Helical" evidence="4">
    <location>
        <begin position="73"/>
        <end position="93"/>
    </location>
</feature>
<dbReference type="SUPFAM" id="SSF53756">
    <property type="entry name" value="UDP-Glycosyltransferase/glycogen phosphorylase"/>
    <property type="match status" value="1"/>
</dbReference>
<dbReference type="EMBL" id="JAIWIU010000109">
    <property type="protein sequence ID" value="MCA2017557.1"/>
    <property type="molecule type" value="Genomic_DNA"/>
</dbReference>
<dbReference type="Proteomes" id="UP001199044">
    <property type="component" value="Unassembled WGS sequence"/>
</dbReference>
<dbReference type="RefSeq" id="WP_225251261.1">
    <property type="nucleotide sequence ID" value="NZ_JAIWIU010000109.1"/>
</dbReference>
<reference evidence="7" key="1">
    <citation type="submission" date="2023-07" db="EMBL/GenBank/DDBJ databases">
        <title>Molecular identification of indigenous halophilic bacteria isolated from red sea cost, biodegradation of synthetic dyes and assessment of degraded metabolite toxicity.</title>
        <authorList>
            <person name="Chaieb K."/>
            <person name="Altayb H.N."/>
        </authorList>
    </citation>
    <scope>NUCLEOTIDE SEQUENCE [LARGE SCALE GENOMIC DNA]</scope>
    <source>
        <strain evidence="7">K20</strain>
    </source>
</reference>
<dbReference type="GO" id="GO:0016757">
    <property type="term" value="F:glycosyltransferase activity"/>
    <property type="evidence" value="ECO:0007669"/>
    <property type="project" value="UniProtKB-KW"/>
</dbReference>
<keyword evidence="4" id="KW-0472">Membrane</keyword>
<evidence type="ECO:0000313" key="7">
    <source>
        <dbReference type="Proteomes" id="UP001199044"/>
    </source>
</evidence>
<keyword evidence="4" id="KW-0812">Transmembrane</keyword>
<evidence type="ECO:0000313" key="6">
    <source>
        <dbReference type="EMBL" id="MCA2017557.1"/>
    </source>
</evidence>